<protein>
    <submittedName>
        <fullName evidence="3">Uncharacterized protein</fullName>
    </submittedName>
</protein>
<dbReference type="EMBL" id="JACHMV010000001">
    <property type="protein sequence ID" value="MBB4777783.1"/>
    <property type="molecule type" value="Genomic_DNA"/>
</dbReference>
<evidence type="ECO:0000313" key="4">
    <source>
        <dbReference type="Proteomes" id="UP000549343"/>
    </source>
</evidence>
<name>A0A7W7IJD4_9ACTN</name>
<accession>A0A7W7IJD4</accession>
<reference evidence="2" key="1">
    <citation type="journal article" date="2014" name="Int. J. Syst. Evol. Microbiol.">
        <title>Complete genome of a new Firmicutes species belonging to the dominant human colonic microbiota ('Ruminococcus bicirculans') reveals two chromosomes and a selective capacity to utilize plant glucans.</title>
        <authorList>
            <consortium name="NISC Comparative Sequencing Program"/>
            <person name="Wegmann U."/>
            <person name="Louis P."/>
            <person name="Goesmann A."/>
            <person name="Henrissat B."/>
            <person name="Duncan S.H."/>
            <person name="Flint H.J."/>
        </authorList>
    </citation>
    <scope>NUCLEOTIDE SEQUENCE</scope>
    <source>
        <strain evidence="2">JCM 10667</strain>
    </source>
</reference>
<comment type="caution">
    <text evidence="3">The sequence shown here is derived from an EMBL/GenBank/DDBJ whole genome shotgun (WGS) entry which is preliminary data.</text>
</comment>
<dbReference type="Proteomes" id="UP000549343">
    <property type="component" value="Unassembled WGS sequence"/>
</dbReference>
<reference evidence="2" key="4">
    <citation type="submission" date="2023-12" db="EMBL/GenBank/DDBJ databases">
        <authorList>
            <person name="Sun Q."/>
            <person name="Inoue M."/>
        </authorList>
    </citation>
    <scope>NUCLEOTIDE SEQUENCE</scope>
    <source>
        <strain evidence="2">JCM 10667</strain>
    </source>
</reference>
<gene>
    <name evidence="3" type="ORF">F4557_006201</name>
    <name evidence="2" type="ORF">GCM10009546_12200</name>
</gene>
<keyword evidence="5" id="KW-1185">Reference proteome</keyword>
<reference evidence="5" key="2">
    <citation type="journal article" date="2019" name="Int. J. Syst. Evol. Microbiol.">
        <title>The Global Catalogue of Microorganisms (GCM) 10K type strain sequencing project: providing services to taxonomists for standard genome sequencing and annotation.</title>
        <authorList>
            <consortium name="The Broad Institute Genomics Platform"/>
            <consortium name="The Broad Institute Genome Sequencing Center for Infectious Disease"/>
            <person name="Wu L."/>
            <person name="Ma J."/>
        </authorList>
    </citation>
    <scope>NUCLEOTIDE SEQUENCE [LARGE SCALE GENOMIC DNA]</scope>
    <source>
        <strain evidence="5">JCM 10667</strain>
    </source>
</reference>
<keyword evidence="1" id="KW-0472">Membrane</keyword>
<evidence type="ECO:0000313" key="2">
    <source>
        <dbReference type="EMBL" id="GAA0551720.1"/>
    </source>
</evidence>
<sequence length="42" mass="4706">MRKGMRIGPDALRTIIALFVLAVIVGLVRDTPVLRRYLRTGP</sequence>
<dbReference type="Proteomes" id="UP001501427">
    <property type="component" value="Unassembled WGS sequence"/>
</dbReference>
<proteinExistence type="predicted"/>
<reference evidence="3 4" key="3">
    <citation type="submission" date="2020-08" db="EMBL/GenBank/DDBJ databases">
        <title>Sequencing the genomes of 1000 actinobacteria strains.</title>
        <authorList>
            <person name="Klenk H.-P."/>
        </authorList>
    </citation>
    <scope>NUCLEOTIDE SEQUENCE [LARGE SCALE GENOMIC DNA]</scope>
    <source>
        <strain evidence="3 4">DSM 44772</strain>
    </source>
</reference>
<feature type="transmembrane region" description="Helical" evidence="1">
    <location>
        <begin position="12"/>
        <end position="29"/>
    </location>
</feature>
<dbReference type="EMBL" id="BAAAHD010000010">
    <property type="protein sequence ID" value="GAA0551720.1"/>
    <property type="molecule type" value="Genomic_DNA"/>
</dbReference>
<evidence type="ECO:0000313" key="5">
    <source>
        <dbReference type="Proteomes" id="UP001501427"/>
    </source>
</evidence>
<keyword evidence="1" id="KW-1133">Transmembrane helix</keyword>
<dbReference type="AlphaFoldDB" id="A0A7W7IJD4"/>
<evidence type="ECO:0000313" key="3">
    <source>
        <dbReference type="EMBL" id="MBB4777783.1"/>
    </source>
</evidence>
<dbReference type="RefSeq" id="WP_268248535.1">
    <property type="nucleotide sequence ID" value="NZ_BAAAHD010000010.1"/>
</dbReference>
<keyword evidence="1" id="KW-0812">Transmembrane</keyword>
<evidence type="ECO:0000256" key="1">
    <source>
        <dbReference type="SAM" id="Phobius"/>
    </source>
</evidence>
<organism evidence="3 4">
    <name type="scientific">Actinomadura livida</name>
    <dbReference type="NCBI Taxonomy" id="79909"/>
    <lineage>
        <taxon>Bacteria</taxon>
        <taxon>Bacillati</taxon>
        <taxon>Actinomycetota</taxon>
        <taxon>Actinomycetes</taxon>
        <taxon>Streptosporangiales</taxon>
        <taxon>Thermomonosporaceae</taxon>
        <taxon>Actinomadura</taxon>
    </lineage>
</organism>